<reference evidence="2" key="1">
    <citation type="submission" date="2015-02" db="EMBL/GenBank/DDBJ databases">
        <title>Draft Genome of Frankia sp. CpI1-S.</title>
        <authorList>
            <person name="Oshone R.T."/>
            <person name="Ngom M."/>
            <person name="Ghodhbane-Gtari F."/>
            <person name="Gtari M."/>
            <person name="Morris K."/>
            <person name="Thomas K."/>
            <person name="Sen A."/>
            <person name="Tisa L.S."/>
        </authorList>
    </citation>
    <scope>NUCLEOTIDE SEQUENCE [LARGE SCALE GENOMIC DNA]</scope>
    <source>
        <strain evidence="2">CpI1-S</strain>
    </source>
</reference>
<protein>
    <recommendedName>
        <fullName evidence="3">Thioesterase-like superfamily</fullName>
    </recommendedName>
</protein>
<gene>
    <name evidence="1" type="ORF">FF36_04786</name>
</gene>
<dbReference type="EMBL" id="JYFN01000048">
    <property type="protein sequence ID" value="KJE20915.1"/>
    <property type="molecule type" value="Genomic_DNA"/>
</dbReference>
<dbReference type="InterPro" id="IPR029069">
    <property type="entry name" value="HotDog_dom_sf"/>
</dbReference>
<dbReference type="AlphaFoldDB" id="A0A0D8B9Y2"/>
<dbReference type="OrthoDB" id="7605329at2"/>
<sequence>MVRDIREVTPEEHWKQFEEAWTALLSYRYLGKLSPDLDSEVERETMPLRHDMRNSTGGIMAAPLCIASPEPYWLDSQCVPAPVVMSYDILDSARDVRGVVVHRDVIHLGRSMGFSRSLTVDADDPSRVIAVSCGTGVSLGDVPEDYQKVSNPPVPVVDSPSLPPLHQVFGARRGDDGVWRLPEVTPELSSPHAALHLGPINIVLEAAATDAAAAHAGTDALQVDSWIVMFIRPGVAGPFRAEAEVVSGRSERIATQLTLRDEGRGDRVVSVARAVFRRV</sequence>
<accession>A0A0D8B9Y2</accession>
<evidence type="ECO:0000313" key="2">
    <source>
        <dbReference type="Proteomes" id="UP000032545"/>
    </source>
</evidence>
<organism evidence="1 2">
    <name type="scientific">Frankia torreyi</name>
    <dbReference type="NCBI Taxonomy" id="1856"/>
    <lineage>
        <taxon>Bacteria</taxon>
        <taxon>Bacillati</taxon>
        <taxon>Actinomycetota</taxon>
        <taxon>Actinomycetes</taxon>
        <taxon>Frankiales</taxon>
        <taxon>Frankiaceae</taxon>
        <taxon>Frankia</taxon>
    </lineage>
</organism>
<dbReference type="Proteomes" id="UP000032545">
    <property type="component" value="Unassembled WGS sequence"/>
</dbReference>
<name>A0A0D8B9Y2_9ACTN</name>
<dbReference type="PATRIC" id="fig|1502723.3.peg.4760"/>
<dbReference type="RefSeq" id="WP_044887291.1">
    <property type="nucleotide sequence ID" value="NZ_JYFN01000048.1"/>
</dbReference>
<evidence type="ECO:0008006" key="3">
    <source>
        <dbReference type="Google" id="ProtNLM"/>
    </source>
</evidence>
<dbReference type="Gene3D" id="3.10.129.10">
    <property type="entry name" value="Hotdog Thioesterase"/>
    <property type="match status" value="1"/>
</dbReference>
<keyword evidence="2" id="KW-1185">Reference proteome</keyword>
<evidence type="ECO:0000313" key="1">
    <source>
        <dbReference type="EMBL" id="KJE20915.1"/>
    </source>
</evidence>
<reference evidence="1 2" key="2">
    <citation type="journal article" date="2016" name="Genome Announc.">
        <title>Permanent Draft Genome Sequences for Two Variants of Frankia sp. Strain CpI1, the First Frankia Strain Isolated from Root Nodules of Comptonia peregrina.</title>
        <authorList>
            <person name="Oshone R."/>
            <person name="Hurst S.G.IV."/>
            <person name="Abebe-Akele F."/>
            <person name="Simpson S."/>
            <person name="Morris K."/>
            <person name="Thomas W.K."/>
            <person name="Tisa L.S."/>
        </authorList>
    </citation>
    <scope>NUCLEOTIDE SEQUENCE [LARGE SCALE GENOMIC DNA]</scope>
    <source>
        <strain evidence="2">CpI1-S</strain>
    </source>
</reference>
<comment type="caution">
    <text evidence="1">The sequence shown here is derived from an EMBL/GenBank/DDBJ whole genome shotgun (WGS) entry which is preliminary data.</text>
</comment>
<dbReference type="SUPFAM" id="SSF54637">
    <property type="entry name" value="Thioesterase/thiol ester dehydrase-isomerase"/>
    <property type="match status" value="1"/>
</dbReference>
<proteinExistence type="predicted"/>